<feature type="domain" description="Ketosynthase family 3 (KS3)" evidence="4">
    <location>
        <begin position="1"/>
        <end position="394"/>
    </location>
</feature>
<dbReference type="SUPFAM" id="SSF53901">
    <property type="entry name" value="Thiolase-like"/>
    <property type="match status" value="1"/>
</dbReference>
<dbReference type="InterPro" id="IPR018201">
    <property type="entry name" value="Ketoacyl_synth_AS"/>
</dbReference>
<dbReference type="RefSeq" id="WP_137999232.1">
    <property type="nucleotide sequence ID" value="NZ_SJDU01000460.1"/>
</dbReference>
<dbReference type="PROSITE" id="PS52004">
    <property type="entry name" value="KS3_2"/>
    <property type="match status" value="1"/>
</dbReference>
<dbReference type="PANTHER" id="PTHR11712">
    <property type="entry name" value="POLYKETIDE SYNTHASE-RELATED"/>
    <property type="match status" value="1"/>
</dbReference>
<dbReference type="Pfam" id="PF02801">
    <property type="entry name" value="Ketoacyl-synt_C"/>
    <property type="match status" value="1"/>
</dbReference>
<dbReference type="Pfam" id="PF00109">
    <property type="entry name" value="ketoacyl-synt"/>
    <property type="match status" value="1"/>
</dbReference>
<evidence type="ECO:0000313" key="5">
    <source>
        <dbReference type="EMBL" id="TKZ28963.1"/>
    </source>
</evidence>
<evidence type="ECO:0000259" key="4">
    <source>
        <dbReference type="PROSITE" id="PS52004"/>
    </source>
</evidence>
<sequence length="394" mass="43438">MNNLLLDFGVINSISKNKEELYNNYFLNIPNGLKENGDYAYNNDKKFTLGKIENEFFDFELENPYNNKINKMALHSINQLKPIIDEAKKIYGKNRIGVIVGTCENGSDETKDFILNGSVIYEKRILIMQSLNICCDFIQKYFDVKGISFTISTACTSSANAIISADELIKSGIIDVAIVGGADVVTDTVVYGFDSLDIVDYNKINSFSKNRKGINLGEGAAFFILSKENFINTKDAIMLKGYESNSDSHHITSPDTEAKSTSACINNALKKSNLKINDIDYINLHGTGTILNDIMESETINKAGAENIYCSSSKTAFGHTIGAAGAMELGVCYLALSSFNKEKILPRHLYDGEYDNNLKKINLVAEKISLEKLNNCMSVSFGFGGSNTCLIIGK</sequence>
<evidence type="ECO:0000256" key="2">
    <source>
        <dbReference type="ARBA" id="ARBA00022679"/>
    </source>
</evidence>
<dbReference type="PROSITE" id="PS00606">
    <property type="entry name" value="KS3_1"/>
    <property type="match status" value="1"/>
</dbReference>
<dbReference type="Proteomes" id="UP000310168">
    <property type="component" value="Unassembled WGS sequence"/>
</dbReference>
<proteinExistence type="inferred from homology"/>
<comment type="similarity">
    <text evidence="1 3">Belongs to the thiolase-like superfamily. Beta-ketoacyl-ACP synthases family.</text>
</comment>
<dbReference type="InterPro" id="IPR000794">
    <property type="entry name" value="Beta-ketoacyl_synthase"/>
</dbReference>
<gene>
    <name evidence="5" type="ORF">EZH24_11500</name>
</gene>
<evidence type="ECO:0000313" key="6">
    <source>
        <dbReference type="Proteomes" id="UP000310168"/>
    </source>
</evidence>
<evidence type="ECO:0000256" key="1">
    <source>
        <dbReference type="ARBA" id="ARBA00008467"/>
    </source>
</evidence>
<evidence type="ECO:0000256" key="3">
    <source>
        <dbReference type="RuleBase" id="RU003694"/>
    </source>
</evidence>
<dbReference type="InterPro" id="IPR020841">
    <property type="entry name" value="PKS_Beta-ketoAc_synthase_dom"/>
</dbReference>
<dbReference type="SMART" id="SM00825">
    <property type="entry name" value="PKS_KS"/>
    <property type="match status" value="1"/>
</dbReference>
<dbReference type="PANTHER" id="PTHR11712:SF320">
    <property type="entry name" value="BETA-KETOACYL SYNTHASE"/>
    <property type="match status" value="1"/>
</dbReference>
<name>A0ABY2TNA4_9SPIR</name>
<accession>A0ABY2TNA4</accession>
<organism evidence="5 6">
    <name type="scientific">Brachyspira catarrhinii</name>
    <dbReference type="NCBI Taxonomy" id="2528966"/>
    <lineage>
        <taxon>Bacteria</taxon>
        <taxon>Pseudomonadati</taxon>
        <taxon>Spirochaetota</taxon>
        <taxon>Spirochaetia</taxon>
        <taxon>Brachyspirales</taxon>
        <taxon>Brachyspiraceae</taxon>
        <taxon>Brachyspira</taxon>
    </lineage>
</organism>
<reference evidence="5 6" key="1">
    <citation type="journal article" date="2019" name="Anaerobe">
        <title>Brachyspira catarrhinii sp. nov., an anaerobic intestinal spirochaete isolated from vervet monkeys may have been misidentified as Brachyspira aalborgi in previous studies.</title>
        <authorList>
            <person name="Phillips N.D."/>
            <person name="La T."/>
            <person name="Hampson D.J."/>
        </authorList>
    </citation>
    <scope>NUCLEOTIDE SEQUENCE [LARGE SCALE GENOMIC DNA]</scope>
    <source>
        <strain evidence="5 6">Z12</strain>
    </source>
</reference>
<dbReference type="InterPro" id="IPR016039">
    <property type="entry name" value="Thiolase-like"/>
</dbReference>
<protein>
    <submittedName>
        <fullName evidence="5">3-oxoacyl-ACP synthase</fullName>
    </submittedName>
</protein>
<dbReference type="InterPro" id="IPR014031">
    <property type="entry name" value="Ketoacyl_synth_C"/>
</dbReference>
<dbReference type="InterPro" id="IPR014030">
    <property type="entry name" value="Ketoacyl_synth_N"/>
</dbReference>
<keyword evidence="2 3" id="KW-0808">Transferase</keyword>
<comment type="caution">
    <text evidence="5">The sequence shown here is derived from an EMBL/GenBank/DDBJ whole genome shotgun (WGS) entry which is preliminary data.</text>
</comment>
<dbReference type="EMBL" id="SJDU01000460">
    <property type="protein sequence ID" value="TKZ28963.1"/>
    <property type="molecule type" value="Genomic_DNA"/>
</dbReference>
<dbReference type="Gene3D" id="3.40.47.10">
    <property type="match status" value="1"/>
</dbReference>
<keyword evidence="6" id="KW-1185">Reference proteome</keyword>